<dbReference type="OrthoDB" id="290929at2759"/>
<dbReference type="EMBL" id="VFQX01000007">
    <property type="protein sequence ID" value="KAF0982820.1"/>
    <property type="molecule type" value="Genomic_DNA"/>
</dbReference>
<proteinExistence type="predicted"/>
<dbReference type="Proteomes" id="UP000444721">
    <property type="component" value="Unassembled WGS sequence"/>
</dbReference>
<feature type="region of interest" description="Disordered" evidence="2">
    <location>
        <begin position="1"/>
        <end position="50"/>
    </location>
</feature>
<reference evidence="3 4" key="1">
    <citation type="journal article" date="2019" name="Sci. Rep.">
        <title>Nanopore sequencing improves the draft genome of the human pathogenic amoeba Naegleria fowleri.</title>
        <authorList>
            <person name="Liechti N."/>
            <person name="Schurch N."/>
            <person name="Bruggmann R."/>
            <person name="Wittwer M."/>
        </authorList>
    </citation>
    <scope>NUCLEOTIDE SEQUENCE [LARGE SCALE GENOMIC DNA]</scope>
    <source>
        <strain evidence="3 4">ATCC 30894</strain>
    </source>
</reference>
<feature type="compositionally biased region" description="Low complexity" evidence="2">
    <location>
        <begin position="1002"/>
        <end position="1015"/>
    </location>
</feature>
<dbReference type="Gene3D" id="1.10.287.1490">
    <property type="match status" value="1"/>
</dbReference>
<protein>
    <submittedName>
        <fullName evidence="3">Uncharacterized protein</fullName>
    </submittedName>
</protein>
<feature type="coiled-coil region" evidence="1">
    <location>
        <begin position="512"/>
        <end position="563"/>
    </location>
</feature>
<dbReference type="VEuPathDB" id="AmoebaDB:NfTy_014820"/>
<evidence type="ECO:0000313" key="3">
    <source>
        <dbReference type="EMBL" id="KAF0982820.1"/>
    </source>
</evidence>
<accession>A0A6A5CAY6</accession>
<dbReference type="AlphaFoldDB" id="A0A6A5CAY6"/>
<evidence type="ECO:0000256" key="2">
    <source>
        <dbReference type="SAM" id="MobiDB-lite"/>
    </source>
</evidence>
<dbReference type="OMA" id="KCNELER"/>
<feature type="region of interest" description="Disordered" evidence="2">
    <location>
        <begin position="1002"/>
        <end position="1038"/>
    </location>
</feature>
<evidence type="ECO:0000313" key="4">
    <source>
        <dbReference type="Proteomes" id="UP000444721"/>
    </source>
</evidence>
<feature type="coiled-coil region" evidence="1">
    <location>
        <begin position="85"/>
        <end position="173"/>
    </location>
</feature>
<dbReference type="VEuPathDB" id="AmoebaDB:FDP41_010799"/>
<gene>
    <name evidence="3" type="ORF">FDP41_010799</name>
</gene>
<dbReference type="GeneID" id="68118014"/>
<feature type="compositionally biased region" description="Polar residues" evidence="2">
    <location>
        <begin position="1024"/>
        <end position="1038"/>
    </location>
</feature>
<sequence>MSATLARKPLQDISNKVHQHRKNSVVQSMEDRKKNSQLSANRKSMLEGDEPVAFNTPGSFGSLASELEELSDLNEFYEDVSFELNEKMSKSLERELEKNAKLELQSERDRKQITELLSENKALNATIEQLKQKAATKTESELRNQLKAMSDKIGKLEKRLEVETQQKEKLNAMLIKRESEKAKANSVIEDTTAKITKKFQEQISLKDEKIERLTKDIEKERKSKQECELKLSEIQKQIDDLRLKYTHTSEELETSNKLVEILDAKLKISNDRCKDLEEQRKQGELKREEESSELLALREEMSHLCESVLKEKLECEKKSQEISKLSSTQEKLETENDKLSQNIRALEAENTELKNLVEKLEHQIDEMGNEIDNSTKEFQEIKDSFSKRVEELEQQLAMKEEEVSEMRQKEERTMFQLKELDIFVERTKKKIEKERERTKEAEERANSEAAKAMQMINRNNSLLKKLDALTKSNYEMADEIKDKEDLLIRFKNYTEEVEASLAKKDSELGEAVQRLNVTHEELQKEKVKSERTWKELEESVKMLNQLQNEKESMEKKNSHAREVLEMKLSNKVSMLEKKCDYLRKLNEMSTQPESDQINELKLVIEKVTKENDKLSERATDLEISISTNECEMLKHLEKIRQLEDLLNNQANMQSASLKPTDLKKRLISVEKSLDEILIELSIEGITISQLSPREKAVIILEKFNDLKKECASLISVRDQQQAEVQRLKESKEKTEKQMMMLKDSLTSEVLERNEECVKDLQESCENLYRKINSVLEEKEFSNSSEHHVDTKLLDELLELVISIQVNMKKVKVHFNQVDTLQRVIETQDIFNKDFVLLCGELENRVRSLVEERDTLITAQLQQKDKAVSSAVKKKLDKLMYRHVVVQTEPSSVEEQEIQTVCHLETDAAERENPSADSLYQEHESLKQKYQKLLGTCHKYKKLMLKFTQLHAKEKNRENLNPEEHHHDLEPINLSNYSNHQEEQASENNQEQVPLIHASLHKPLPSMKSMSPSHSSHALDRSMDTGRSSPAHSVNSVRSVSTTLSMASEKSSSLSSISAKIKKNVATVKANSYLSSHMMMNKSKVK</sequence>
<name>A0A6A5CAY6_NAEFO</name>
<feature type="coiled-coil region" evidence="1">
    <location>
        <begin position="597"/>
        <end position="624"/>
    </location>
</feature>
<dbReference type="RefSeq" id="XP_044567533.1">
    <property type="nucleotide sequence ID" value="XM_044701135.1"/>
</dbReference>
<comment type="caution">
    <text evidence="3">The sequence shown here is derived from an EMBL/GenBank/DDBJ whole genome shotgun (WGS) entry which is preliminary data.</text>
</comment>
<dbReference type="VEuPathDB" id="AmoebaDB:NF0024430"/>
<evidence type="ECO:0000256" key="1">
    <source>
        <dbReference type="SAM" id="Coils"/>
    </source>
</evidence>
<keyword evidence="4" id="KW-1185">Reference proteome</keyword>
<organism evidence="3 4">
    <name type="scientific">Naegleria fowleri</name>
    <name type="common">Brain eating amoeba</name>
    <dbReference type="NCBI Taxonomy" id="5763"/>
    <lineage>
        <taxon>Eukaryota</taxon>
        <taxon>Discoba</taxon>
        <taxon>Heterolobosea</taxon>
        <taxon>Tetramitia</taxon>
        <taxon>Eutetramitia</taxon>
        <taxon>Vahlkampfiidae</taxon>
        <taxon>Naegleria</taxon>
    </lineage>
</organism>
<feature type="coiled-coil region" evidence="1">
    <location>
        <begin position="203"/>
        <end position="451"/>
    </location>
</feature>
<feature type="coiled-coil region" evidence="1">
    <location>
        <begin position="717"/>
        <end position="777"/>
    </location>
</feature>
<keyword evidence="1" id="KW-0175">Coiled coil</keyword>